<dbReference type="KEGG" id="taz:TREAZ_1905"/>
<dbReference type="Proteomes" id="UP000009222">
    <property type="component" value="Chromosome"/>
</dbReference>
<name>F5YBA4_LEAAZ</name>
<dbReference type="AlphaFoldDB" id="F5YBA4"/>
<organism evidence="2 3">
    <name type="scientific">Leadbettera azotonutricia (strain ATCC BAA-888 / DSM 13862 / ZAS-9)</name>
    <name type="common">Treponema azotonutricium</name>
    <dbReference type="NCBI Taxonomy" id="545695"/>
    <lineage>
        <taxon>Bacteria</taxon>
        <taxon>Pseudomonadati</taxon>
        <taxon>Spirochaetota</taxon>
        <taxon>Spirochaetia</taxon>
        <taxon>Spirochaetales</taxon>
        <taxon>Breznakiellaceae</taxon>
        <taxon>Leadbettera</taxon>
    </lineage>
</organism>
<dbReference type="EMBL" id="CP001841">
    <property type="protein sequence ID" value="AEF81511.1"/>
    <property type="molecule type" value="Genomic_DNA"/>
</dbReference>
<dbReference type="InParanoid" id="F5YBA4"/>
<sequence>MRAGAMRLPDSGAEFKGKGDEASRQQSRVCGQKKAPTASDGAIGAYSLEMFV</sequence>
<accession>F5YBA4</accession>
<gene>
    <name evidence="2" type="ordered locus">TREAZ_1905</name>
</gene>
<evidence type="ECO:0000313" key="3">
    <source>
        <dbReference type="Proteomes" id="UP000009222"/>
    </source>
</evidence>
<evidence type="ECO:0000256" key="1">
    <source>
        <dbReference type="SAM" id="MobiDB-lite"/>
    </source>
</evidence>
<feature type="compositionally biased region" description="Basic and acidic residues" evidence="1">
    <location>
        <begin position="13"/>
        <end position="23"/>
    </location>
</feature>
<protein>
    <submittedName>
        <fullName evidence="2">Uncharacterized protein</fullName>
    </submittedName>
</protein>
<feature type="region of interest" description="Disordered" evidence="1">
    <location>
        <begin position="1"/>
        <end position="38"/>
    </location>
</feature>
<proteinExistence type="predicted"/>
<dbReference type="HOGENOM" id="CLU_3085879_0_0_12"/>
<dbReference type="RefSeq" id="WP_015710130.1">
    <property type="nucleotide sequence ID" value="NC_015577.1"/>
</dbReference>
<reference evidence="3" key="1">
    <citation type="submission" date="2009-12" db="EMBL/GenBank/DDBJ databases">
        <title>Complete sequence of Treponema azotonutricium strain ZAS-9.</title>
        <authorList>
            <person name="Tetu S.G."/>
            <person name="Matson E."/>
            <person name="Ren Q."/>
            <person name="Seshadri R."/>
            <person name="Elbourne L."/>
            <person name="Hassan K.A."/>
            <person name="Durkin A."/>
            <person name="Radune D."/>
            <person name="Mohamoud Y."/>
            <person name="Shay R."/>
            <person name="Jin S."/>
            <person name="Zhang X."/>
            <person name="Lucey K."/>
            <person name="Ballor N.R."/>
            <person name="Ottesen E."/>
            <person name="Rosenthal R."/>
            <person name="Allen A."/>
            <person name="Leadbetter J.R."/>
            <person name="Paulsen I.T."/>
        </authorList>
    </citation>
    <scope>NUCLEOTIDE SEQUENCE [LARGE SCALE GENOMIC DNA]</scope>
    <source>
        <strain evidence="3">ATCC BAA-888 / DSM 13862 / ZAS-9</strain>
    </source>
</reference>
<evidence type="ECO:0000313" key="2">
    <source>
        <dbReference type="EMBL" id="AEF81511.1"/>
    </source>
</evidence>
<keyword evidence="3" id="KW-1185">Reference proteome</keyword>
<reference evidence="2 3" key="2">
    <citation type="journal article" date="2011" name="ISME J.">
        <title>RNA-seq reveals cooperative metabolic interactions between two termite-gut spirochete species in co-culture.</title>
        <authorList>
            <person name="Rosenthal A.Z."/>
            <person name="Matson E.G."/>
            <person name="Eldar A."/>
            <person name="Leadbetter J.R."/>
        </authorList>
    </citation>
    <scope>NUCLEOTIDE SEQUENCE [LARGE SCALE GENOMIC DNA]</scope>
    <source>
        <strain evidence="3">ATCC BAA-888 / DSM 13862 / ZAS-9</strain>
    </source>
</reference>